<dbReference type="InterPro" id="IPR000792">
    <property type="entry name" value="Tscrpt_reg_LuxR_C"/>
</dbReference>
<dbReference type="InterPro" id="IPR016032">
    <property type="entry name" value="Sig_transdc_resp-reg_C-effctor"/>
</dbReference>
<keyword evidence="10" id="KW-1185">Reference proteome</keyword>
<dbReference type="Gene3D" id="3.40.50.2300">
    <property type="match status" value="1"/>
</dbReference>
<keyword evidence="3 9" id="KW-0238">DNA-binding</keyword>
<dbReference type="SMART" id="SM00448">
    <property type="entry name" value="REC"/>
    <property type="match status" value="1"/>
</dbReference>
<dbReference type="RefSeq" id="WP_343057707.1">
    <property type="nucleotide sequence ID" value="NZ_JACHWR010000001.1"/>
</dbReference>
<dbReference type="EMBL" id="JACHWR010000001">
    <property type="protein sequence ID" value="MBB3040910.1"/>
    <property type="molecule type" value="Genomic_DNA"/>
</dbReference>
<evidence type="ECO:0000256" key="2">
    <source>
        <dbReference type="ARBA" id="ARBA00023015"/>
    </source>
</evidence>
<keyword evidence="4" id="KW-0804">Transcription</keyword>
<dbReference type="InterPro" id="IPR011006">
    <property type="entry name" value="CheY-like_superfamily"/>
</dbReference>
<dbReference type="GO" id="GO:0003677">
    <property type="term" value="F:DNA binding"/>
    <property type="evidence" value="ECO:0007669"/>
    <property type="project" value="UniProtKB-KW"/>
</dbReference>
<keyword evidence="2" id="KW-0805">Transcription regulation</keyword>
<feature type="region of interest" description="Disordered" evidence="6">
    <location>
        <begin position="210"/>
        <end position="248"/>
    </location>
</feature>
<dbReference type="InterPro" id="IPR058245">
    <property type="entry name" value="NreC/VraR/RcsB-like_REC"/>
</dbReference>
<protein>
    <submittedName>
        <fullName evidence="9">DNA-binding NarL/FixJ family response regulator</fullName>
    </submittedName>
</protein>
<dbReference type="InterPro" id="IPR039420">
    <property type="entry name" value="WalR-like"/>
</dbReference>
<evidence type="ECO:0000256" key="5">
    <source>
        <dbReference type="PROSITE-ProRule" id="PRU00169"/>
    </source>
</evidence>
<dbReference type="GO" id="GO:0000160">
    <property type="term" value="P:phosphorelay signal transduction system"/>
    <property type="evidence" value="ECO:0007669"/>
    <property type="project" value="InterPro"/>
</dbReference>
<evidence type="ECO:0000313" key="9">
    <source>
        <dbReference type="EMBL" id="MBB3040910.1"/>
    </source>
</evidence>
<comment type="caution">
    <text evidence="9">The sequence shown here is derived from an EMBL/GenBank/DDBJ whole genome shotgun (WGS) entry which is preliminary data.</text>
</comment>
<dbReference type="PROSITE" id="PS00622">
    <property type="entry name" value="HTH_LUXR_1"/>
    <property type="match status" value="1"/>
</dbReference>
<feature type="domain" description="Response regulatory" evidence="8">
    <location>
        <begin position="6"/>
        <end position="122"/>
    </location>
</feature>
<feature type="modified residue" description="4-aspartylphosphate" evidence="5">
    <location>
        <position position="57"/>
    </location>
</feature>
<dbReference type="AlphaFoldDB" id="A0A7W4Z0W9"/>
<organism evidence="9 10">
    <name type="scientific">Nocardioides soli</name>
    <dbReference type="NCBI Taxonomy" id="1036020"/>
    <lineage>
        <taxon>Bacteria</taxon>
        <taxon>Bacillati</taxon>
        <taxon>Actinomycetota</taxon>
        <taxon>Actinomycetes</taxon>
        <taxon>Propionibacteriales</taxon>
        <taxon>Nocardioidaceae</taxon>
        <taxon>Nocardioides</taxon>
    </lineage>
</organism>
<evidence type="ECO:0000256" key="4">
    <source>
        <dbReference type="ARBA" id="ARBA00023163"/>
    </source>
</evidence>
<gene>
    <name evidence="9" type="ORF">FHU40_000711</name>
</gene>
<dbReference type="PRINTS" id="PR00038">
    <property type="entry name" value="HTHLUXR"/>
</dbReference>
<dbReference type="SUPFAM" id="SSF52172">
    <property type="entry name" value="CheY-like"/>
    <property type="match status" value="1"/>
</dbReference>
<dbReference type="PANTHER" id="PTHR43214">
    <property type="entry name" value="TWO-COMPONENT RESPONSE REGULATOR"/>
    <property type="match status" value="1"/>
</dbReference>
<dbReference type="Proteomes" id="UP000589626">
    <property type="component" value="Unassembled WGS sequence"/>
</dbReference>
<dbReference type="Pfam" id="PF00072">
    <property type="entry name" value="Response_reg"/>
    <property type="match status" value="1"/>
</dbReference>
<dbReference type="Pfam" id="PF00196">
    <property type="entry name" value="GerE"/>
    <property type="match status" value="1"/>
</dbReference>
<feature type="domain" description="HTH luxR-type" evidence="7">
    <location>
        <begin position="147"/>
        <end position="212"/>
    </location>
</feature>
<dbReference type="CDD" id="cd06170">
    <property type="entry name" value="LuxR_C_like"/>
    <property type="match status" value="1"/>
</dbReference>
<proteinExistence type="predicted"/>
<dbReference type="PROSITE" id="PS50043">
    <property type="entry name" value="HTH_LUXR_2"/>
    <property type="match status" value="1"/>
</dbReference>
<evidence type="ECO:0000313" key="10">
    <source>
        <dbReference type="Proteomes" id="UP000589626"/>
    </source>
</evidence>
<evidence type="ECO:0000259" key="8">
    <source>
        <dbReference type="PROSITE" id="PS50110"/>
    </source>
</evidence>
<keyword evidence="1 5" id="KW-0597">Phosphoprotein</keyword>
<dbReference type="GO" id="GO:0006355">
    <property type="term" value="P:regulation of DNA-templated transcription"/>
    <property type="evidence" value="ECO:0007669"/>
    <property type="project" value="InterPro"/>
</dbReference>
<evidence type="ECO:0000256" key="1">
    <source>
        <dbReference type="ARBA" id="ARBA00022553"/>
    </source>
</evidence>
<evidence type="ECO:0000256" key="3">
    <source>
        <dbReference type="ARBA" id="ARBA00023125"/>
    </source>
</evidence>
<dbReference type="CDD" id="cd17535">
    <property type="entry name" value="REC_NarL-like"/>
    <property type="match status" value="1"/>
</dbReference>
<dbReference type="SUPFAM" id="SSF46894">
    <property type="entry name" value="C-terminal effector domain of the bipartite response regulators"/>
    <property type="match status" value="1"/>
</dbReference>
<reference evidence="9 10" key="1">
    <citation type="submission" date="2020-08" db="EMBL/GenBank/DDBJ databases">
        <title>Sequencing the genomes of 1000 actinobacteria strains.</title>
        <authorList>
            <person name="Klenk H.-P."/>
        </authorList>
    </citation>
    <scope>NUCLEOTIDE SEQUENCE [LARGE SCALE GENOMIC DNA]</scope>
    <source>
        <strain evidence="9 10">DSM 105498</strain>
    </source>
</reference>
<sequence length="248" mass="26027">MSGPIRVVVVDDHPVFRIGMIALLEEIPGVEVVGQAASEDEAVDAARALGPDVMLMDLDLDGGSGAEATRRLLRERPGVGVLVVTMFGDDDALFAAVRAGARGYLLKGAGPDEVEGAVRAVARGAFLLGPQVAERGVGYLTGARNARSGPFAELTDRERDVLELVARGHDNASIARMLVLTNKTVRNYVYAIFTKLRVTDRAALVVKAREAGIGVDQPEPSGPDQPGSGGPDDRGQRPLGPGSPGSRR</sequence>
<name>A0A7W4Z0W9_9ACTN</name>
<evidence type="ECO:0000256" key="6">
    <source>
        <dbReference type="SAM" id="MobiDB-lite"/>
    </source>
</evidence>
<dbReference type="PROSITE" id="PS50110">
    <property type="entry name" value="RESPONSE_REGULATORY"/>
    <property type="match status" value="1"/>
</dbReference>
<evidence type="ECO:0000259" key="7">
    <source>
        <dbReference type="PROSITE" id="PS50043"/>
    </source>
</evidence>
<dbReference type="SMART" id="SM00421">
    <property type="entry name" value="HTH_LUXR"/>
    <property type="match status" value="1"/>
</dbReference>
<dbReference type="InterPro" id="IPR001789">
    <property type="entry name" value="Sig_transdc_resp-reg_receiver"/>
</dbReference>
<accession>A0A7W4Z0W9</accession>
<dbReference type="PANTHER" id="PTHR43214:SF24">
    <property type="entry name" value="TRANSCRIPTIONAL REGULATORY PROTEIN NARL-RELATED"/>
    <property type="match status" value="1"/>
</dbReference>